<keyword evidence="3" id="KW-1185">Reference proteome</keyword>
<comment type="caution">
    <text evidence="2">The sequence shown here is derived from an EMBL/GenBank/DDBJ whole genome shotgun (WGS) entry which is preliminary data.</text>
</comment>
<reference evidence="2 3" key="1">
    <citation type="submission" date="2017-10" db="EMBL/GenBank/DDBJ databases">
        <title>Draft genome of Longibacter Salinarum.</title>
        <authorList>
            <person name="Goh K.M."/>
            <person name="Shamsir M.S."/>
            <person name="Lim S.W."/>
        </authorList>
    </citation>
    <scope>NUCLEOTIDE SEQUENCE [LARGE SCALE GENOMIC DNA]</scope>
    <source>
        <strain evidence="2 3">KCTC 52045</strain>
    </source>
</reference>
<feature type="chain" id="PRO_5013151365" description="DUF4412 domain-containing protein" evidence="1">
    <location>
        <begin position="38"/>
        <end position="263"/>
    </location>
</feature>
<dbReference type="Gene3D" id="2.50.20.10">
    <property type="entry name" value="Lipoprotein localisation LolA/LolB/LppX"/>
    <property type="match status" value="1"/>
</dbReference>
<sequence>MKTETTSPRMQSMMRRWTLVMAVVAMLSGFAAAPATAQDAASIMDDVRSSYVEMFDGVDNYIVESDLYTTYYKRENGGGPLAFKTSTQLKGQSSPMGGQTVQNQFEQFDKLAEHGTYSGTETIDGVECYVITVGDPSKIDPNLSSMNEMKYFIGVDDNHIHRMEMSGNGAQQGMSGMTIHLGDYRTTDGVTLPWKMTFETQMSEAQRQQMQQMKKRMEQMPEAQRERMESMMGKQMEAIMSGDPVVVTVQSVTVNADLPEGAF</sequence>
<dbReference type="EMBL" id="PDEQ01000002">
    <property type="protein sequence ID" value="PEN14259.1"/>
    <property type="molecule type" value="Genomic_DNA"/>
</dbReference>
<feature type="signal peptide" evidence="1">
    <location>
        <begin position="1"/>
        <end position="37"/>
    </location>
</feature>
<evidence type="ECO:0000313" key="3">
    <source>
        <dbReference type="Proteomes" id="UP000220102"/>
    </source>
</evidence>
<dbReference type="AlphaFoldDB" id="A0A2A8CZV6"/>
<evidence type="ECO:0000256" key="1">
    <source>
        <dbReference type="SAM" id="SignalP"/>
    </source>
</evidence>
<gene>
    <name evidence="2" type="ORF">CRI94_04265</name>
</gene>
<organism evidence="2 3">
    <name type="scientific">Longibacter salinarum</name>
    <dbReference type="NCBI Taxonomy" id="1850348"/>
    <lineage>
        <taxon>Bacteria</taxon>
        <taxon>Pseudomonadati</taxon>
        <taxon>Rhodothermota</taxon>
        <taxon>Rhodothermia</taxon>
        <taxon>Rhodothermales</taxon>
        <taxon>Salisaetaceae</taxon>
        <taxon>Longibacter</taxon>
    </lineage>
</organism>
<proteinExistence type="predicted"/>
<dbReference type="OrthoDB" id="1495873at2"/>
<dbReference type="RefSeq" id="WP_098074439.1">
    <property type="nucleotide sequence ID" value="NZ_PDEQ01000002.1"/>
</dbReference>
<dbReference type="Proteomes" id="UP000220102">
    <property type="component" value="Unassembled WGS sequence"/>
</dbReference>
<name>A0A2A8CZV6_9BACT</name>
<accession>A0A2A8CZV6</accession>
<evidence type="ECO:0008006" key="4">
    <source>
        <dbReference type="Google" id="ProtNLM"/>
    </source>
</evidence>
<evidence type="ECO:0000313" key="2">
    <source>
        <dbReference type="EMBL" id="PEN14259.1"/>
    </source>
</evidence>
<keyword evidence="1" id="KW-0732">Signal</keyword>
<protein>
    <recommendedName>
        <fullName evidence="4">DUF4412 domain-containing protein</fullName>
    </recommendedName>
</protein>